<evidence type="ECO:0000313" key="2">
    <source>
        <dbReference type="Proteomes" id="UP000663879"/>
    </source>
</evidence>
<reference evidence="1" key="1">
    <citation type="submission" date="2021-02" db="EMBL/GenBank/DDBJ databases">
        <authorList>
            <person name="Nowell W R."/>
        </authorList>
    </citation>
    <scope>NUCLEOTIDE SEQUENCE</scope>
    <source>
        <strain evidence="1">Ploen Becks lab</strain>
    </source>
</reference>
<evidence type="ECO:0000313" key="1">
    <source>
        <dbReference type="EMBL" id="CAF1099462.1"/>
    </source>
</evidence>
<sequence length="101" mass="11754">MPNLFNSWMVLKELIEDLIYECNREERTSISPDVSVRVARNEGPTTSVVSMEDLAENELFLASLNGYNYNDMVRFNTSANRQCLATNRHLETSFDDLRQRF</sequence>
<dbReference type="EMBL" id="CAJNOC010007466">
    <property type="protein sequence ID" value="CAF1099462.1"/>
    <property type="molecule type" value="Genomic_DNA"/>
</dbReference>
<gene>
    <name evidence="1" type="ORF">OXX778_LOCUS21073</name>
</gene>
<name>A0A814P3K7_9BILA</name>
<dbReference type="AlphaFoldDB" id="A0A814P3K7"/>
<protein>
    <submittedName>
        <fullName evidence="1">Uncharacterized protein</fullName>
    </submittedName>
</protein>
<proteinExistence type="predicted"/>
<accession>A0A814P3K7</accession>
<feature type="non-terminal residue" evidence="1">
    <location>
        <position position="101"/>
    </location>
</feature>
<dbReference type="Proteomes" id="UP000663879">
    <property type="component" value="Unassembled WGS sequence"/>
</dbReference>
<keyword evidence="2" id="KW-1185">Reference proteome</keyword>
<comment type="caution">
    <text evidence="1">The sequence shown here is derived from an EMBL/GenBank/DDBJ whole genome shotgun (WGS) entry which is preliminary data.</text>
</comment>
<organism evidence="1 2">
    <name type="scientific">Brachionus calyciflorus</name>
    <dbReference type="NCBI Taxonomy" id="104777"/>
    <lineage>
        <taxon>Eukaryota</taxon>
        <taxon>Metazoa</taxon>
        <taxon>Spiralia</taxon>
        <taxon>Gnathifera</taxon>
        <taxon>Rotifera</taxon>
        <taxon>Eurotatoria</taxon>
        <taxon>Monogononta</taxon>
        <taxon>Pseudotrocha</taxon>
        <taxon>Ploima</taxon>
        <taxon>Brachionidae</taxon>
        <taxon>Brachionus</taxon>
    </lineage>
</organism>